<proteinExistence type="predicted"/>
<gene>
    <name evidence="2" type="ORF">GCM10022419_093100</name>
</gene>
<dbReference type="InterPro" id="IPR016040">
    <property type="entry name" value="NAD(P)-bd_dom"/>
</dbReference>
<evidence type="ECO:0000313" key="3">
    <source>
        <dbReference type="Proteomes" id="UP001500630"/>
    </source>
</evidence>
<dbReference type="InterPro" id="IPR051604">
    <property type="entry name" value="Ergot_Alk_Oxidoreductase"/>
</dbReference>
<dbReference type="Pfam" id="PF13460">
    <property type="entry name" value="NAD_binding_10"/>
    <property type="match status" value="1"/>
</dbReference>
<organism evidence="2 3">
    <name type="scientific">Nonomuraea rosea</name>
    <dbReference type="NCBI Taxonomy" id="638574"/>
    <lineage>
        <taxon>Bacteria</taxon>
        <taxon>Bacillati</taxon>
        <taxon>Actinomycetota</taxon>
        <taxon>Actinomycetes</taxon>
        <taxon>Streptosporangiales</taxon>
        <taxon>Streptosporangiaceae</taxon>
        <taxon>Nonomuraea</taxon>
    </lineage>
</organism>
<sequence>MTILVTGATGTVGRQVVAQLVERGARVRALSRSPEAAAARLPASVEVAYGDLAVPESLAPALEGVTGLHLITFGGGSDGQAPLQTGRELVALAEKAGVSRVSVLSGWDESSVEEALRSGSVGWTQVRCVEFMANAFDWAPSIRAEGVVRVFGDHPGAVVHEADIAAVLVTALGEEGHAGRSYALTGPQALTPAQRVRILGEALGREIRFEELSEEGYRASMRACGVDEDMIEFGVQLGTEPPEESSVVLPTVEQVTGRPGRTFAQWATEHAAAFAPEISR</sequence>
<keyword evidence="3" id="KW-1185">Reference proteome</keyword>
<dbReference type="EMBL" id="BAABDQ010000030">
    <property type="protein sequence ID" value="GAA3595220.1"/>
    <property type="molecule type" value="Genomic_DNA"/>
</dbReference>
<dbReference type="PANTHER" id="PTHR43162">
    <property type="match status" value="1"/>
</dbReference>
<feature type="domain" description="NAD(P)-binding" evidence="1">
    <location>
        <begin position="7"/>
        <end position="106"/>
    </location>
</feature>
<dbReference type="Gene3D" id="3.40.50.720">
    <property type="entry name" value="NAD(P)-binding Rossmann-like Domain"/>
    <property type="match status" value="1"/>
</dbReference>
<dbReference type="InterPro" id="IPR036291">
    <property type="entry name" value="NAD(P)-bd_dom_sf"/>
</dbReference>
<name>A0ABP6Z1C8_9ACTN</name>
<dbReference type="RefSeq" id="WP_345572413.1">
    <property type="nucleotide sequence ID" value="NZ_BAABDQ010000030.1"/>
</dbReference>
<protein>
    <submittedName>
        <fullName evidence="2">NAD(P)H-binding protein</fullName>
    </submittedName>
</protein>
<reference evidence="3" key="1">
    <citation type="journal article" date="2019" name="Int. J. Syst. Evol. Microbiol.">
        <title>The Global Catalogue of Microorganisms (GCM) 10K type strain sequencing project: providing services to taxonomists for standard genome sequencing and annotation.</title>
        <authorList>
            <consortium name="The Broad Institute Genomics Platform"/>
            <consortium name="The Broad Institute Genome Sequencing Center for Infectious Disease"/>
            <person name="Wu L."/>
            <person name="Ma J."/>
        </authorList>
    </citation>
    <scope>NUCLEOTIDE SEQUENCE [LARGE SCALE GENOMIC DNA]</scope>
    <source>
        <strain evidence="3">JCM 17326</strain>
    </source>
</reference>
<dbReference type="SUPFAM" id="SSF51735">
    <property type="entry name" value="NAD(P)-binding Rossmann-fold domains"/>
    <property type="match status" value="1"/>
</dbReference>
<dbReference type="Proteomes" id="UP001500630">
    <property type="component" value="Unassembled WGS sequence"/>
</dbReference>
<comment type="caution">
    <text evidence="2">The sequence shown here is derived from an EMBL/GenBank/DDBJ whole genome shotgun (WGS) entry which is preliminary data.</text>
</comment>
<dbReference type="Gene3D" id="3.90.25.10">
    <property type="entry name" value="UDP-galactose 4-epimerase, domain 1"/>
    <property type="match status" value="1"/>
</dbReference>
<accession>A0ABP6Z1C8</accession>
<evidence type="ECO:0000313" key="2">
    <source>
        <dbReference type="EMBL" id="GAA3595220.1"/>
    </source>
</evidence>
<dbReference type="PANTHER" id="PTHR43162:SF1">
    <property type="entry name" value="PRESTALK A DIFFERENTIATION PROTEIN A"/>
    <property type="match status" value="1"/>
</dbReference>
<evidence type="ECO:0000259" key="1">
    <source>
        <dbReference type="Pfam" id="PF13460"/>
    </source>
</evidence>